<feature type="transmembrane region" description="Helical" evidence="13">
    <location>
        <begin position="453"/>
        <end position="474"/>
    </location>
</feature>
<evidence type="ECO:0000256" key="13">
    <source>
        <dbReference type="SAM" id="Phobius"/>
    </source>
</evidence>
<feature type="binding site" evidence="12">
    <location>
        <position position="314"/>
    </location>
    <ligand>
        <name>K(+)</name>
        <dbReference type="ChEBI" id="CHEBI:29103"/>
    </ligand>
</feature>
<name>A0A0B5FRX1_9BACT</name>
<feature type="transmembrane region" description="Helical" evidence="13">
    <location>
        <begin position="392"/>
        <end position="413"/>
    </location>
</feature>
<feature type="transmembrane region" description="Helical" evidence="13">
    <location>
        <begin position="233"/>
        <end position="252"/>
    </location>
</feature>
<dbReference type="InterPro" id="IPR004772">
    <property type="entry name" value="TrkH"/>
</dbReference>
<comment type="subcellular location">
    <subcellularLocation>
        <location evidence="1">Cell inner membrane</location>
        <topology evidence="1">Multi-pass membrane protein</topology>
    </subcellularLocation>
</comment>
<keyword evidence="4" id="KW-1003">Cell membrane</keyword>
<dbReference type="EMBL" id="CP010311">
    <property type="protein sequence ID" value="AJF07404.1"/>
    <property type="molecule type" value="Genomic_DNA"/>
</dbReference>
<dbReference type="GO" id="GO:0046872">
    <property type="term" value="F:metal ion binding"/>
    <property type="evidence" value="ECO:0007669"/>
    <property type="project" value="UniProtKB-KW"/>
</dbReference>
<evidence type="ECO:0000256" key="3">
    <source>
        <dbReference type="ARBA" id="ARBA00022448"/>
    </source>
</evidence>
<dbReference type="Proteomes" id="UP000035036">
    <property type="component" value="Chromosome"/>
</dbReference>
<reference evidence="14 15" key="1">
    <citation type="journal article" date="2015" name="Genome Announc.">
        <title>Genomes of Geoalkalibacter ferrihydriticus Z-0531T and Geoalkalibacter subterraneus Red1T, Two Haloalkaliphilic Metal-Reducing Deltaproteobacteria.</title>
        <authorList>
            <person name="Badalamenti J.P."/>
            <person name="Krajmalnik-Brown R."/>
            <person name="Torres C.I."/>
            <person name="Bond D.R."/>
        </authorList>
    </citation>
    <scope>NUCLEOTIDE SEQUENCE [LARGE SCALE GENOMIC DNA]</scope>
    <source>
        <strain evidence="14 15">Red1</strain>
    </source>
</reference>
<gene>
    <name evidence="14" type="ORF">GSUB_13670</name>
</gene>
<dbReference type="OrthoDB" id="9810952at2"/>
<feature type="transmembrane region" description="Helical" evidence="13">
    <location>
        <begin position="327"/>
        <end position="349"/>
    </location>
</feature>
<evidence type="ECO:0000256" key="12">
    <source>
        <dbReference type="PIRSR" id="PIRSR006247-1"/>
    </source>
</evidence>
<dbReference type="RefSeq" id="WP_040201302.1">
    <property type="nucleotide sequence ID" value="NZ_CP010311.1"/>
</dbReference>
<feature type="transmembrane region" description="Helical" evidence="13">
    <location>
        <begin position="134"/>
        <end position="160"/>
    </location>
</feature>
<evidence type="ECO:0000256" key="5">
    <source>
        <dbReference type="ARBA" id="ARBA00022519"/>
    </source>
</evidence>
<feature type="transmembrane region" description="Helical" evidence="13">
    <location>
        <begin position="181"/>
        <end position="205"/>
    </location>
</feature>
<sequence>MNCFLVLRILGALSLFLSATLLTPIPFSLFYQDGAAWAFIEASAICFGFGLLLFRSFSSRQEISVRDGFAVVTLGWSLFALLGALPFLLSGAIPSYLDACFETMSGFTTTGATILTHIEALPESILLWRAMTHWLGGMGIIVLSLAILPMLGVGGMQLFKAEVPGPTADRLKPRIQDTAKLLWEVYLLLTVAEVALLMVGGLSFLDSLCHAFATLATGGFSTRDASVAAYNSAYIDCVITLFMFLAGVNFALHYYALRGKVSGFWKSEEFRIYLFLVLGATGVLVFFNQGTVYASFFDNIRYSVFQVTSIITTTGFGTADYEQWPLITQYVLVSLMFVGGCAGSTAGGIKVARILLLFKHAHVQLYRLIHPRAVRLVKLGDRPVDRDVMQAILGFFALFIGTFVAASLLLSLAGMDLVSAGAAAIATLGNIGPGLGSVGPTDNYAHVSTFGKMILTGCMLLGRLELFTVMVLFFPSFWRR</sequence>
<evidence type="ECO:0000313" key="14">
    <source>
        <dbReference type="EMBL" id="AJF07404.1"/>
    </source>
</evidence>
<keyword evidence="7 13" id="KW-0812">Transmembrane</keyword>
<dbReference type="AlphaFoldDB" id="A0A0B5FRX1"/>
<feature type="binding site" evidence="12">
    <location>
        <position position="218"/>
    </location>
    <ligand>
        <name>K(+)</name>
        <dbReference type="ChEBI" id="CHEBI:29103"/>
    </ligand>
</feature>
<evidence type="ECO:0000256" key="2">
    <source>
        <dbReference type="ARBA" id="ARBA00009137"/>
    </source>
</evidence>
<evidence type="ECO:0000256" key="10">
    <source>
        <dbReference type="ARBA" id="ARBA00023065"/>
    </source>
</evidence>
<dbReference type="PIRSF" id="PIRSF006247">
    <property type="entry name" value="TrkH"/>
    <property type="match status" value="1"/>
</dbReference>
<comment type="similarity">
    <text evidence="2">Belongs to the TrkH potassium transport family.</text>
</comment>
<keyword evidence="11 13" id="KW-0472">Membrane</keyword>
<evidence type="ECO:0000256" key="1">
    <source>
        <dbReference type="ARBA" id="ARBA00004429"/>
    </source>
</evidence>
<evidence type="ECO:0000256" key="9">
    <source>
        <dbReference type="ARBA" id="ARBA00022989"/>
    </source>
</evidence>
<keyword evidence="9 13" id="KW-1133">Transmembrane helix</keyword>
<evidence type="ECO:0000256" key="8">
    <source>
        <dbReference type="ARBA" id="ARBA00022958"/>
    </source>
</evidence>
<dbReference type="KEGG" id="gsb:GSUB_13670"/>
<dbReference type="HOGENOM" id="CLU_030708_0_2_7"/>
<keyword evidence="12" id="KW-0479">Metal-binding</keyword>
<accession>A0A0B5FRX1</accession>
<keyword evidence="6" id="KW-0633">Potassium transport</keyword>
<feature type="binding site" evidence="12">
    <location>
        <position position="110"/>
    </location>
    <ligand>
        <name>K(+)</name>
        <dbReference type="ChEBI" id="CHEBI:29103"/>
    </ligand>
</feature>
<keyword evidence="15" id="KW-1185">Reference proteome</keyword>
<feature type="transmembrane region" description="Helical" evidence="13">
    <location>
        <begin position="272"/>
        <end position="296"/>
    </location>
</feature>
<keyword evidence="10" id="KW-0406">Ion transport</keyword>
<evidence type="ECO:0000313" key="15">
    <source>
        <dbReference type="Proteomes" id="UP000035036"/>
    </source>
</evidence>
<feature type="binding site" evidence="12">
    <location>
        <position position="430"/>
    </location>
    <ligand>
        <name>K(+)</name>
        <dbReference type="ChEBI" id="CHEBI:29103"/>
    </ligand>
</feature>
<dbReference type="STRING" id="483547.GSUB_13670"/>
<feature type="binding site" evidence="12">
    <location>
        <position position="313"/>
    </location>
    <ligand>
        <name>K(+)</name>
        <dbReference type="ChEBI" id="CHEBI:29103"/>
    </ligand>
</feature>
<dbReference type="GO" id="GO:0005886">
    <property type="term" value="C:plasma membrane"/>
    <property type="evidence" value="ECO:0007669"/>
    <property type="project" value="UniProtKB-SubCell"/>
</dbReference>
<dbReference type="Pfam" id="PF02386">
    <property type="entry name" value="TrkH"/>
    <property type="match status" value="1"/>
</dbReference>
<organism evidence="14 15">
    <name type="scientific">Geoalkalibacter subterraneus</name>
    <dbReference type="NCBI Taxonomy" id="483547"/>
    <lineage>
        <taxon>Bacteria</taxon>
        <taxon>Pseudomonadati</taxon>
        <taxon>Thermodesulfobacteriota</taxon>
        <taxon>Desulfuromonadia</taxon>
        <taxon>Desulfuromonadales</taxon>
        <taxon>Geoalkalibacteraceae</taxon>
        <taxon>Geoalkalibacter</taxon>
    </lineage>
</organism>
<evidence type="ECO:0000256" key="6">
    <source>
        <dbReference type="ARBA" id="ARBA00022538"/>
    </source>
</evidence>
<evidence type="ECO:0000256" key="7">
    <source>
        <dbReference type="ARBA" id="ARBA00022692"/>
    </source>
</evidence>
<evidence type="ECO:0000256" key="4">
    <source>
        <dbReference type="ARBA" id="ARBA00022475"/>
    </source>
</evidence>
<feature type="transmembrane region" description="Helical" evidence="13">
    <location>
        <begin position="69"/>
        <end position="89"/>
    </location>
</feature>
<keyword evidence="3" id="KW-0813">Transport</keyword>
<protein>
    <submittedName>
        <fullName evidence="14">Potassium transporter</fullName>
    </submittedName>
</protein>
<keyword evidence="8 12" id="KW-0630">Potassium</keyword>
<feature type="transmembrane region" description="Helical" evidence="13">
    <location>
        <begin position="34"/>
        <end position="57"/>
    </location>
</feature>
<dbReference type="GO" id="GO:0015379">
    <property type="term" value="F:potassium:chloride symporter activity"/>
    <property type="evidence" value="ECO:0007669"/>
    <property type="project" value="InterPro"/>
</dbReference>
<dbReference type="PANTHER" id="PTHR32024:SF2">
    <property type="entry name" value="TRK SYSTEM POTASSIUM UPTAKE PROTEIN TRKG-RELATED"/>
    <property type="match status" value="1"/>
</dbReference>
<dbReference type="PANTHER" id="PTHR32024">
    <property type="entry name" value="TRK SYSTEM POTASSIUM UPTAKE PROTEIN TRKG-RELATED"/>
    <property type="match status" value="1"/>
</dbReference>
<evidence type="ECO:0000256" key="11">
    <source>
        <dbReference type="ARBA" id="ARBA00023136"/>
    </source>
</evidence>
<keyword evidence="5" id="KW-0997">Cell inner membrane</keyword>
<dbReference type="InterPro" id="IPR003445">
    <property type="entry name" value="Cat_transpt"/>
</dbReference>
<proteinExistence type="inferred from homology"/>
<dbReference type="NCBIfam" id="TIGR00933">
    <property type="entry name" value="2a38"/>
    <property type="match status" value="1"/>
</dbReference>
<feature type="binding site" evidence="12">
    <location>
        <position position="109"/>
    </location>
    <ligand>
        <name>K(+)</name>
        <dbReference type="ChEBI" id="CHEBI:29103"/>
    </ligand>
</feature>